<name>A0ACC0CMP2_9PEZI</name>
<evidence type="ECO:0000313" key="1">
    <source>
        <dbReference type="EMBL" id="KAI6081737.1"/>
    </source>
</evidence>
<dbReference type="Proteomes" id="UP001497680">
    <property type="component" value="Unassembled WGS sequence"/>
</dbReference>
<reference evidence="1 2" key="1">
    <citation type="journal article" date="2022" name="New Phytol.">
        <title>Ecological generalism drives hyperdiversity of secondary metabolite gene clusters in xylarialean endophytes.</title>
        <authorList>
            <person name="Franco M.E.E."/>
            <person name="Wisecaver J.H."/>
            <person name="Arnold A.E."/>
            <person name="Ju Y.M."/>
            <person name="Slot J.C."/>
            <person name="Ahrendt S."/>
            <person name="Moore L.P."/>
            <person name="Eastman K.E."/>
            <person name="Scott K."/>
            <person name="Konkel Z."/>
            <person name="Mondo S.J."/>
            <person name="Kuo A."/>
            <person name="Hayes R.D."/>
            <person name="Haridas S."/>
            <person name="Andreopoulos B."/>
            <person name="Riley R."/>
            <person name="LaButti K."/>
            <person name="Pangilinan J."/>
            <person name="Lipzen A."/>
            <person name="Amirebrahimi M."/>
            <person name="Yan J."/>
            <person name="Adam C."/>
            <person name="Keymanesh K."/>
            <person name="Ng V."/>
            <person name="Louie K."/>
            <person name="Northen T."/>
            <person name="Drula E."/>
            <person name="Henrissat B."/>
            <person name="Hsieh H.M."/>
            <person name="Youens-Clark K."/>
            <person name="Lutzoni F."/>
            <person name="Miadlikowska J."/>
            <person name="Eastwood D.C."/>
            <person name="Hamelin R.C."/>
            <person name="Grigoriev I.V."/>
            <person name="U'Ren J.M."/>
        </authorList>
    </citation>
    <scope>NUCLEOTIDE SEQUENCE [LARGE SCALE GENOMIC DNA]</scope>
    <source>
        <strain evidence="1 2">ER1909</strain>
    </source>
</reference>
<dbReference type="EMBL" id="MU394387">
    <property type="protein sequence ID" value="KAI6081737.1"/>
    <property type="molecule type" value="Genomic_DNA"/>
</dbReference>
<evidence type="ECO:0000313" key="2">
    <source>
        <dbReference type="Proteomes" id="UP001497680"/>
    </source>
</evidence>
<protein>
    <submittedName>
        <fullName evidence="1">Uncharacterized protein</fullName>
    </submittedName>
</protein>
<proteinExistence type="predicted"/>
<keyword evidence="2" id="KW-1185">Reference proteome</keyword>
<gene>
    <name evidence="1" type="ORF">F4821DRAFT_248582</name>
</gene>
<accession>A0ACC0CMP2</accession>
<sequence length="734" mass="82734">MTDRHRSSFSHPYPPPRSGTHFELAERIVTATGTGNAQYQDQVNRRRSNRLGIIENPLAHLNDEQLEQDVTLFQQKYLPRVDRNRLLRAARVAQNVRSYDEVARSNDPEAGQHLPVQLNAEEKRALKAEKDSLFSQQNMFMVILTVSLAAFLQGFVQSSINGASLYANVFNLSAPGAGDEDEKPQADGWKLGAANASPFFFAALLGCWLSLPINDWIGRRGAMAVAAGLIFASSWGAAFCSTWYQLFSVRIINGIGMGLKAVSTPILASETAVGFWRGSFILAWQLWVAFGIMIGFVFNLIFSRIQNDKLALQLILGAPLVPSIFLMIGLWYCPESPRYYMRRSARQDHQKAYDILRRLRKTELQALRDVYLVYKSVQLEEYSDDIENPHGFLAHMKGYAVQYKQLFKERRLRNALISSSIVALAQQLCGINVFAFYSGTLFIRALEGSDQSRLKSMLYSFGFGAINFFFGLPAIRTIDTLGRRKWLVLTLPVMCLFMIAASLSTLIPDRDTRVGIIALFVFLFTAAYSPGMGPIPFTLASESFPLSHREAGCAFAIAINLLFAGLIQIFFPSINAGLHDGGSLGLFAGLDFLAFVLVFLFVEETKRRSLEDLDLIFAVRKRDFVRHQVTKYLPWFVRRHILRRHGEEKPSLYVDLIWQQRPYMQQHYQQDKDGGEGIDWHTYRMDGSRLDGNGHTQPHTHDGGSMVSPTLPRRPSEFALVESTERPSIDSAHA</sequence>
<comment type="caution">
    <text evidence="1">The sequence shown here is derived from an EMBL/GenBank/DDBJ whole genome shotgun (WGS) entry which is preliminary data.</text>
</comment>
<organism evidence="1 2">
    <name type="scientific">Hypoxylon rubiginosum</name>
    <dbReference type="NCBI Taxonomy" id="110542"/>
    <lineage>
        <taxon>Eukaryota</taxon>
        <taxon>Fungi</taxon>
        <taxon>Dikarya</taxon>
        <taxon>Ascomycota</taxon>
        <taxon>Pezizomycotina</taxon>
        <taxon>Sordariomycetes</taxon>
        <taxon>Xylariomycetidae</taxon>
        <taxon>Xylariales</taxon>
        <taxon>Hypoxylaceae</taxon>
        <taxon>Hypoxylon</taxon>
    </lineage>
</organism>